<proteinExistence type="predicted"/>
<name>A0ABR4FGJ4_9EURO</name>
<sequence length="93" mass="10024">MSHAAIRVTRMMRTFRSIKFVLSVGVGSGAPTVPNTGDLALDIRLGDVVVGCSDGHNGGVVRYERDPSNDDGLQIMLHSTKSLNWLDAKVKTL</sequence>
<dbReference type="InterPro" id="IPR035994">
    <property type="entry name" value="Nucleoside_phosphorylase_sf"/>
</dbReference>
<dbReference type="Proteomes" id="UP001610563">
    <property type="component" value="Unassembled WGS sequence"/>
</dbReference>
<reference evidence="1 2" key="1">
    <citation type="submission" date="2024-07" db="EMBL/GenBank/DDBJ databases">
        <title>Section-level genome sequencing and comparative genomics of Aspergillus sections Usti and Cavernicolus.</title>
        <authorList>
            <consortium name="Lawrence Berkeley National Laboratory"/>
            <person name="Nybo J.L."/>
            <person name="Vesth T.C."/>
            <person name="Theobald S."/>
            <person name="Frisvad J.C."/>
            <person name="Larsen T.O."/>
            <person name="Kjaerboelling I."/>
            <person name="Rothschild-Mancinelli K."/>
            <person name="Lyhne E.K."/>
            <person name="Kogle M.E."/>
            <person name="Barry K."/>
            <person name="Clum A."/>
            <person name="Na H."/>
            <person name="Ledsgaard L."/>
            <person name="Lin J."/>
            <person name="Lipzen A."/>
            <person name="Kuo A."/>
            <person name="Riley R."/>
            <person name="Mondo S."/>
            <person name="Labutti K."/>
            <person name="Haridas S."/>
            <person name="Pangalinan J."/>
            <person name="Salamov A.A."/>
            <person name="Simmons B.A."/>
            <person name="Magnuson J.K."/>
            <person name="Chen J."/>
            <person name="Drula E."/>
            <person name="Henrissat B."/>
            <person name="Wiebenga A."/>
            <person name="Lubbers R.J."/>
            <person name="Gomes A.C."/>
            <person name="Makela M.R."/>
            <person name="Stajich J."/>
            <person name="Grigoriev I.V."/>
            <person name="Mortensen U.H."/>
            <person name="De Vries R.P."/>
            <person name="Baker S.E."/>
            <person name="Andersen M.R."/>
        </authorList>
    </citation>
    <scope>NUCLEOTIDE SEQUENCE [LARGE SCALE GENOMIC DNA]</scope>
    <source>
        <strain evidence="1 2">CBS 209.92</strain>
    </source>
</reference>
<dbReference type="Gene3D" id="3.40.50.1580">
    <property type="entry name" value="Nucleoside phosphorylase domain"/>
    <property type="match status" value="1"/>
</dbReference>
<organism evidence="1 2">
    <name type="scientific">Aspergillus keveii</name>
    <dbReference type="NCBI Taxonomy" id="714993"/>
    <lineage>
        <taxon>Eukaryota</taxon>
        <taxon>Fungi</taxon>
        <taxon>Dikarya</taxon>
        <taxon>Ascomycota</taxon>
        <taxon>Pezizomycotina</taxon>
        <taxon>Eurotiomycetes</taxon>
        <taxon>Eurotiomycetidae</taxon>
        <taxon>Eurotiales</taxon>
        <taxon>Aspergillaceae</taxon>
        <taxon>Aspergillus</taxon>
        <taxon>Aspergillus subgen. Nidulantes</taxon>
    </lineage>
</organism>
<accession>A0ABR4FGJ4</accession>
<evidence type="ECO:0000313" key="1">
    <source>
        <dbReference type="EMBL" id="KAL2782356.1"/>
    </source>
</evidence>
<gene>
    <name evidence="1" type="ORF">BJX66DRAFT_320930</name>
</gene>
<dbReference type="EMBL" id="JBFTWV010000496">
    <property type="protein sequence ID" value="KAL2782356.1"/>
    <property type="molecule type" value="Genomic_DNA"/>
</dbReference>
<comment type="caution">
    <text evidence="1">The sequence shown here is derived from an EMBL/GenBank/DDBJ whole genome shotgun (WGS) entry which is preliminary data.</text>
</comment>
<protein>
    <submittedName>
        <fullName evidence="1">Uncharacterized protein</fullName>
    </submittedName>
</protein>
<evidence type="ECO:0000313" key="2">
    <source>
        <dbReference type="Proteomes" id="UP001610563"/>
    </source>
</evidence>
<keyword evidence="2" id="KW-1185">Reference proteome</keyword>